<dbReference type="Proteomes" id="UP000252004">
    <property type="component" value="Chromosome"/>
</dbReference>
<organism evidence="2 3">
    <name type="scientific">Streptomyces globosus</name>
    <dbReference type="NCBI Taxonomy" id="68209"/>
    <lineage>
        <taxon>Bacteria</taxon>
        <taxon>Bacillati</taxon>
        <taxon>Actinomycetota</taxon>
        <taxon>Actinomycetes</taxon>
        <taxon>Kitasatosporales</taxon>
        <taxon>Streptomycetaceae</taxon>
        <taxon>Streptomyces</taxon>
    </lineage>
</organism>
<evidence type="ECO:0000313" key="3">
    <source>
        <dbReference type="Proteomes" id="UP000252004"/>
    </source>
</evidence>
<dbReference type="AlphaFoldDB" id="A0A344U7R4"/>
<accession>A0A344U7R4</accession>
<feature type="compositionally biased region" description="Pro residues" evidence="1">
    <location>
        <begin position="37"/>
        <end position="58"/>
    </location>
</feature>
<feature type="region of interest" description="Disordered" evidence="1">
    <location>
        <begin position="1"/>
        <end position="76"/>
    </location>
</feature>
<dbReference type="EMBL" id="CP030862">
    <property type="protein sequence ID" value="AXE26935.1"/>
    <property type="molecule type" value="Genomic_DNA"/>
</dbReference>
<sequence length="76" mass="7822">MAVPRIPGWPIFSAERRAPGCFSRRGGPPLTLGACPGTPPSPLSPPPPAAPAAPPGPGPGRAAARGVRRRRARWGR</sequence>
<evidence type="ECO:0000313" key="2">
    <source>
        <dbReference type="EMBL" id="AXE26935.1"/>
    </source>
</evidence>
<proteinExistence type="predicted"/>
<keyword evidence="3" id="KW-1185">Reference proteome</keyword>
<name>A0A344U7R4_9ACTN</name>
<evidence type="ECO:0000256" key="1">
    <source>
        <dbReference type="SAM" id="MobiDB-lite"/>
    </source>
</evidence>
<feature type="compositionally biased region" description="Basic residues" evidence="1">
    <location>
        <begin position="66"/>
        <end position="76"/>
    </location>
</feature>
<reference evidence="2 3" key="1">
    <citation type="submission" date="2018-01" db="EMBL/GenBank/DDBJ databases">
        <title>Draft genome Sequence of streptomyces globosus LZH-48.</title>
        <authorList>
            <person name="Ran K."/>
            <person name="Li Z."/>
            <person name="Wei S."/>
            <person name="Dong R."/>
        </authorList>
    </citation>
    <scope>NUCLEOTIDE SEQUENCE [LARGE SCALE GENOMIC DNA]</scope>
    <source>
        <strain evidence="2 3">LZH-48</strain>
    </source>
</reference>
<dbReference type="KEGG" id="sgz:C0216_29050"/>
<protein>
    <submittedName>
        <fullName evidence="2">Uncharacterized protein</fullName>
    </submittedName>
</protein>
<gene>
    <name evidence="2" type="ORF">C0216_29050</name>
</gene>